<sequence length="64" mass="7426">MRWIRRVVLARMVAWRTAVVVRTLVAPARAVVPMRMVAWSWRTAVVVMKMTAVVVVPPIAKLWW</sequence>
<dbReference type="AlphaFoldDB" id="A0A178VZ28"/>
<keyword evidence="1" id="KW-0812">Transmembrane</keyword>
<name>A0A178VZ28_ARATH</name>
<proteinExistence type="predicted"/>
<gene>
    <name evidence="2" type="ordered locus">AXX17_At2g11370</name>
</gene>
<organism evidence="2 3">
    <name type="scientific">Arabidopsis thaliana</name>
    <name type="common">Mouse-ear cress</name>
    <dbReference type="NCBI Taxonomy" id="3702"/>
    <lineage>
        <taxon>Eukaryota</taxon>
        <taxon>Viridiplantae</taxon>
        <taxon>Streptophyta</taxon>
        <taxon>Embryophyta</taxon>
        <taxon>Tracheophyta</taxon>
        <taxon>Spermatophyta</taxon>
        <taxon>Magnoliopsida</taxon>
        <taxon>eudicotyledons</taxon>
        <taxon>Gunneridae</taxon>
        <taxon>Pentapetalae</taxon>
        <taxon>rosids</taxon>
        <taxon>malvids</taxon>
        <taxon>Brassicales</taxon>
        <taxon>Brassicaceae</taxon>
        <taxon>Camelineae</taxon>
        <taxon>Arabidopsis</taxon>
    </lineage>
</organism>
<keyword evidence="1" id="KW-0472">Membrane</keyword>
<feature type="transmembrane region" description="Helical" evidence="1">
    <location>
        <begin position="40"/>
        <end position="60"/>
    </location>
</feature>
<reference evidence="3" key="1">
    <citation type="journal article" date="2016" name="Proc. Natl. Acad. Sci. U.S.A.">
        <title>Chromosome-level assembly of Arabidopsis thaliana Ler reveals the extent of translocation and inversion polymorphisms.</title>
        <authorList>
            <person name="Zapata L."/>
            <person name="Ding J."/>
            <person name="Willing E.M."/>
            <person name="Hartwig B."/>
            <person name="Bezdan D."/>
            <person name="Jiao W.B."/>
            <person name="Patel V."/>
            <person name="Velikkakam James G."/>
            <person name="Koornneef M."/>
            <person name="Ossowski S."/>
            <person name="Schneeberger K."/>
        </authorList>
    </citation>
    <scope>NUCLEOTIDE SEQUENCE [LARGE SCALE GENOMIC DNA]</scope>
    <source>
        <strain evidence="3">cv. Landsberg erecta</strain>
    </source>
</reference>
<dbReference type="EMBL" id="LUHQ01000002">
    <property type="protein sequence ID" value="OAP11094.1"/>
    <property type="molecule type" value="Genomic_DNA"/>
</dbReference>
<accession>A0A178VZ28</accession>
<evidence type="ECO:0000256" key="1">
    <source>
        <dbReference type="SAM" id="Phobius"/>
    </source>
</evidence>
<dbReference type="Proteomes" id="UP000078284">
    <property type="component" value="Chromosome 2"/>
</dbReference>
<evidence type="ECO:0000313" key="2">
    <source>
        <dbReference type="EMBL" id="OAP11094.1"/>
    </source>
</evidence>
<evidence type="ECO:0000313" key="3">
    <source>
        <dbReference type="Proteomes" id="UP000078284"/>
    </source>
</evidence>
<keyword evidence="1" id="KW-1133">Transmembrane helix</keyword>
<protein>
    <submittedName>
        <fullName evidence="2">Uncharacterized protein</fullName>
    </submittedName>
</protein>
<comment type="caution">
    <text evidence="2">The sequence shown here is derived from an EMBL/GenBank/DDBJ whole genome shotgun (WGS) entry which is preliminary data.</text>
</comment>